<protein>
    <submittedName>
        <fullName evidence="1">Uncharacterized protein</fullName>
    </submittedName>
</protein>
<sequence>MKNILYILLISFISLTIIFSCAKTDDSSRSSRSSTSNVCPAENWWQLMDGSTSRNVSLFSTPTLSRHSEQGSGRVLYVDQAALSQYPKRDNYLLFDTFDADIDWTWEMKGHPHGS</sequence>
<evidence type="ECO:0000313" key="1">
    <source>
        <dbReference type="EMBL" id="SVE45080.1"/>
    </source>
</evidence>
<proteinExistence type="predicted"/>
<organism evidence="1">
    <name type="scientific">marine metagenome</name>
    <dbReference type="NCBI Taxonomy" id="408172"/>
    <lineage>
        <taxon>unclassified sequences</taxon>
        <taxon>metagenomes</taxon>
        <taxon>ecological metagenomes</taxon>
    </lineage>
</organism>
<accession>A0A383DLB6</accession>
<dbReference type="EMBL" id="UINC01218169">
    <property type="protein sequence ID" value="SVE45080.1"/>
    <property type="molecule type" value="Genomic_DNA"/>
</dbReference>
<feature type="non-terminal residue" evidence="1">
    <location>
        <position position="115"/>
    </location>
</feature>
<name>A0A383DLB6_9ZZZZ</name>
<gene>
    <name evidence="1" type="ORF">METZ01_LOCUS497934</name>
</gene>
<dbReference type="PROSITE" id="PS51257">
    <property type="entry name" value="PROKAR_LIPOPROTEIN"/>
    <property type="match status" value="1"/>
</dbReference>
<reference evidence="1" key="1">
    <citation type="submission" date="2018-05" db="EMBL/GenBank/DDBJ databases">
        <authorList>
            <person name="Lanie J.A."/>
            <person name="Ng W.-L."/>
            <person name="Kazmierczak K.M."/>
            <person name="Andrzejewski T.M."/>
            <person name="Davidsen T.M."/>
            <person name="Wayne K.J."/>
            <person name="Tettelin H."/>
            <person name="Glass J.I."/>
            <person name="Rusch D."/>
            <person name="Podicherti R."/>
            <person name="Tsui H.-C.T."/>
            <person name="Winkler M.E."/>
        </authorList>
    </citation>
    <scope>NUCLEOTIDE SEQUENCE</scope>
</reference>
<dbReference type="AlphaFoldDB" id="A0A383DLB6"/>